<dbReference type="InterPro" id="IPR041578">
    <property type="entry name" value="PIN_8"/>
</dbReference>
<dbReference type="EMBL" id="JAGTXB010000021">
    <property type="protein sequence ID" value="MBS0031379.1"/>
    <property type="molecule type" value="Genomic_DNA"/>
</dbReference>
<proteinExistence type="predicted"/>
<dbReference type="Proteomes" id="UP000676386">
    <property type="component" value="Unassembled WGS sequence"/>
</dbReference>
<evidence type="ECO:0000313" key="3">
    <source>
        <dbReference type="Proteomes" id="UP000676386"/>
    </source>
</evidence>
<evidence type="ECO:0000313" key="2">
    <source>
        <dbReference type="EMBL" id="MBS0031379.1"/>
    </source>
</evidence>
<protein>
    <submittedName>
        <fullName evidence="2">DUF4935 domain-containing protein</fullName>
    </submittedName>
</protein>
<accession>A0ABS5J856</accession>
<reference evidence="2 3" key="1">
    <citation type="submission" date="2021-04" db="EMBL/GenBank/DDBJ databases">
        <title>Chitinophaga sp. nov., isolated from the rhizosphere soil.</title>
        <authorList>
            <person name="He S."/>
        </authorList>
    </citation>
    <scope>NUCLEOTIDE SEQUENCE [LARGE SCALE GENOMIC DNA]</scope>
    <source>
        <strain evidence="2 3">2R12</strain>
    </source>
</reference>
<feature type="domain" description="PIN like" evidence="1">
    <location>
        <begin position="35"/>
        <end position="251"/>
    </location>
</feature>
<sequence length="427" mass="49974">MDKELIFLHHSIYPNASDIFDVDIKPLEEIIDDCIFVVDTNVLLLPYTTTSSGFEEIKKAFSKLIKKDQLIIPAQVAREFAKNRPEKIKNLYQQLNITKSKIQKPATGQYPLLESLDDYKEAVLFEKEIQKIQAKYAKKIDQILDQIKQWRWNDPVSSVYKELFKPQVIKELGLKQDEIIKELERRNKYNIPPGFNDKSKDDFGVGDLIIWLTILEVAKETKKDVVFISGDEKNDWLYRSENQSLYPRFELITEFKNSTGQKTFHVIKLSQLLNILGAKEEVVKEVEIKEINVQSHGYDFQSFGKLAENLVYNWLQESEPAKEILIIERGLTDFIIKDSEKTEGIDVMVIRDVRSLTIRLQERYLRAYHEIHEGGLNCFRIIIIVQNKESVGDVLKYLNRHAERYRNEFIQMLVGFITESSELEIFE</sequence>
<keyword evidence="3" id="KW-1185">Reference proteome</keyword>
<dbReference type="Pfam" id="PF18476">
    <property type="entry name" value="PIN_8"/>
    <property type="match status" value="1"/>
</dbReference>
<name>A0ABS5J856_9BACT</name>
<evidence type="ECO:0000259" key="1">
    <source>
        <dbReference type="Pfam" id="PF18476"/>
    </source>
</evidence>
<gene>
    <name evidence="2" type="ORF">KE626_28875</name>
</gene>
<organism evidence="2 3">
    <name type="scientific">Chitinophaga hostae</name>
    <dbReference type="NCBI Taxonomy" id="2831022"/>
    <lineage>
        <taxon>Bacteria</taxon>
        <taxon>Pseudomonadati</taxon>
        <taxon>Bacteroidota</taxon>
        <taxon>Chitinophagia</taxon>
        <taxon>Chitinophagales</taxon>
        <taxon>Chitinophagaceae</taxon>
        <taxon>Chitinophaga</taxon>
    </lineage>
</organism>
<comment type="caution">
    <text evidence="2">The sequence shown here is derived from an EMBL/GenBank/DDBJ whole genome shotgun (WGS) entry which is preliminary data.</text>
</comment>
<dbReference type="RefSeq" id="WP_211976541.1">
    <property type="nucleotide sequence ID" value="NZ_JAGTXB010000021.1"/>
</dbReference>